<dbReference type="PANTHER" id="PTHR23502">
    <property type="entry name" value="MAJOR FACILITATOR SUPERFAMILY"/>
    <property type="match status" value="1"/>
</dbReference>
<evidence type="ECO:0000256" key="6">
    <source>
        <dbReference type="ARBA" id="ARBA00022989"/>
    </source>
</evidence>
<feature type="transmembrane region" description="Helical" evidence="8">
    <location>
        <begin position="267"/>
        <end position="286"/>
    </location>
</feature>
<keyword evidence="8" id="KW-0997">Cell inner membrane</keyword>
<dbReference type="Pfam" id="PF07690">
    <property type="entry name" value="MFS_1"/>
    <property type="match status" value="1"/>
</dbReference>
<name>A0A975YQ86_9VIBR</name>
<feature type="transmembrane region" description="Helical" evidence="8">
    <location>
        <begin position="292"/>
        <end position="312"/>
    </location>
</feature>
<dbReference type="InterPro" id="IPR004812">
    <property type="entry name" value="Efflux_drug-R_Bcr/CmlA"/>
</dbReference>
<reference evidence="10" key="1">
    <citation type="submission" date="2021-06" db="EMBL/GenBank/DDBJ databases">
        <title>Vibrio nov. sp., novel gut bacterium isolated from Yellow Sea oyster.</title>
        <authorList>
            <person name="Muhammad N."/>
            <person name="Nguyen T.H."/>
            <person name="Lee Y.-J."/>
            <person name="Ko J."/>
            <person name="Kim S.-G."/>
        </authorList>
    </citation>
    <scope>NUCLEOTIDE SEQUENCE</scope>
    <source>
        <strain evidence="10">OG9-811</strain>
    </source>
</reference>
<evidence type="ECO:0000256" key="7">
    <source>
        <dbReference type="ARBA" id="ARBA00023136"/>
    </source>
</evidence>
<organism evidence="10 11">
    <name type="scientific">Vibrio ostreae</name>
    <dbReference type="NCBI Taxonomy" id="2841925"/>
    <lineage>
        <taxon>Bacteria</taxon>
        <taxon>Pseudomonadati</taxon>
        <taxon>Pseudomonadota</taxon>
        <taxon>Gammaproteobacteria</taxon>
        <taxon>Vibrionales</taxon>
        <taxon>Vibrionaceae</taxon>
        <taxon>Vibrio</taxon>
    </lineage>
</organism>
<keyword evidence="5 8" id="KW-0812">Transmembrane</keyword>
<gene>
    <name evidence="10" type="ORF">KNV97_19025</name>
</gene>
<feature type="transmembrane region" description="Helical" evidence="8">
    <location>
        <begin position="237"/>
        <end position="255"/>
    </location>
</feature>
<protein>
    <recommendedName>
        <fullName evidence="8">Bcr/CflA family efflux transporter</fullName>
    </recommendedName>
</protein>
<evidence type="ECO:0000313" key="10">
    <source>
        <dbReference type="EMBL" id="QXO19381.1"/>
    </source>
</evidence>
<feature type="transmembrane region" description="Helical" evidence="8">
    <location>
        <begin position="201"/>
        <end position="225"/>
    </location>
</feature>
<feature type="domain" description="Major facilitator superfamily (MFS) profile" evidence="9">
    <location>
        <begin position="1"/>
        <end position="377"/>
    </location>
</feature>
<feature type="transmembrane region" description="Helical" evidence="8">
    <location>
        <begin position="352"/>
        <end position="372"/>
    </location>
</feature>
<evidence type="ECO:0000256" key="1">
    <source>
        <dbReference type="ARBA" id="ARBA00004651"/>
    </source>
</evidence>
<dbReference type="InterPro" id="IPR020846">
    <property type="entry name" value="MFS_dom"/>
</dbReference>
<evidence type="ECO:0000256" key="3">
    <source>
        <dbReference type="ARBA" id="ARBA00022448"/>
    </source>
</evidence>
<dbReference type="AlphaFoldDB" id="A0A975YQ86"/>
<dbReference type="GO" id="GO:0042910">
    <property type="term" value="F:xenobiotic transmembrane transporter activity"/>
    <property type="evidence" value="ECO:0007669"/>
    <property type="project" value="InterPro"/>
</dbReference>
<keyword evidence="6 8" id="KW-1133">Transmembrane helix</keyword>
<evidence type="ECO:0000256" key="4">
    <source>
        <dbReference type="ARBA" id="ARBA00022475"/>
    </source>
</evidence>
<dbReference type="EMBL" id="CP076643">
    <property type="protein sequence ID" value="QXO19381.1"/>
    <property type="molecule type" value="Genomic_DNA"/>
</dbReference>
<feature type="transmembrane region" description="Helical" evidence="8">
    <location>
        <begin position="324"/>
        <end position="346"/>
    </location>
</feature>
<keyword evidence="4" id="KW-1003">Cell membrane</keyword>
<comment type="similarity">
    <text evidence="2 8">Belongs to the major facilitator superfamily. Bcr/CmlA family.</text>
</comment>
<feature type="transmembrane region" description="Helical" evidence="8">
    <location>
        <begin position="155"/>
        <end position="174"/>
    </location>
</feature>
<proteinExistence type="inferred from homology"/>
<dbReference type="NCBIfam" id="TIGR00710">
    <property type="entry name" value="efflux_Bcr_CflA"/>
    <property type="match status" value="1"/>
</dbReference>
<dbReference type="InterPro" id="IPR011701">
    <property type="entry name" value="MFS"/>
</dbReference>
<evidence type="ECO:0000256" key="8">
    <source>
        <dbReference type="RuleBase" id="RU365088"/>
    </source>
</evidence>
<dbReference type="CDD" id="cd17320">
    <property type="entry name" value="MFS_MdfA_MDR_like"/>
    <property type="match status" value="1"/>
</dbReference>
<keyword evidence="3 8" id="KW-0813">Transport</keyword>
<evidence type="ECO:0000259" key="9">
    <source>
        <dbReference type="PROSITE" id="PS50850"/>
    </source>
</evidence>
<keyword evidence="7 8" id="KW-0472">Membrane</keyword>
<dbReference type="RefSeq" id="WP_218563457.1">
    <property type="nucleotide sequence ID" value="NZ_CP076643.1"/>
</dbReference>
<feature type="transmembrane region" description="Helical" evidence="8">
    <location>
        <begin position="65"/>
        <end position="83"/>
    </location>
</feature>
<dbReference type="KEGG" id="vos:KNV97_19025"/>
<dbReference type="GO" id="GO:1990961">
    <property type="term" value="P:xenobiotic detoxification by transmembrane export across the plasma membrane"/>
    <property type="evidence" value="ECO:0007669"/>
    <property type="project" value="InterPro"/>
</dbReference>
<feature type="transmembrane region" description="Helical" evidence="8">
    <location>
        <begin position="95"/>
        <end position="112"/>
    </location>
</feature>
<dbReference type="PROSITE" id="PS50850">
    <property type="entry name" value="MFS"/>
    <property type="match status" value="1"/>
</dbReference>
<feature type="transmembrane region" description="Helical" evidence="8">
    <location>
        <begin position="124"/>
        <end position="143"/>
    </location>
</feature>
<dbReference type="GO" id="GO:0005886">
    <property type="term" value="C:plasma membrane"/>
    <property type="evidence" value="ECO:0007669"/>
    <property type="project" value="UniProtKB-SubCell"/>
</dbReference>
<sequence length="386" mass="41614">MVLLTLLVLFSPLAIDIYLPALPQISQTFHVEHALAQDTITWFLFAMGIGQLFAGPLADKLGRRTVALGGIGIYALSALLAWSAQNIEWMLTARLLQGLGACATSVAAFATVRDIFGPHRSGKMISYLNGAICFIPALAPILGSWLTQQFGWRSNFSFMAAFAVVVGLLMLVTMRETNPTTDKQAVFKLSRYWSVIKTPSFLFHASLCLLAMAVILAYVTSAPVVLMTNQGLDMNQFTFWFGINAVINIIACLTAPRIMDRFGTHTTLVMGITALLVAGVSMLLLAQVATPFAFMLPIFISSMGFAWVLGAAAGKALAPFGDKAGTAAALLGLFQMSGSGLVVGLLQRLDLQPQMLIGLHMWLIAPALLVLFSKAGRAWHQWALDS</sequence>
<dbReference type="InterPro" id="IPR005829">
    <property type="entry name" value="Sugar_transporter_CS"/>
</dbReference>
<evidence type="ECO:0000313" key="11">
    <source>
        <dbReference type="Proteomes" id="UP000694232"/>
    </source>
</evidence>
<accession>A0A975YQ86</accession>
<comment type="caution">
    <text evidence="8">Lacks conserved residue(s) required for the propagation of feature annotation.</text>
</comment>
<dbReference type="PANTHER" id="PTHR23502:SF70">
    <property type="entry name" value="BCR_CFLA FAMILY EFFLUX TRANSPORTER"/>
    <property type="match status" value="1"/>
</dbReference>
<evidence type="ECO:0000256" key="2">
    <source>
        <dbReference type="ARBA" id="ARBA00006236"/>
    </source>
</evidence>
<dbReference type="Proteomes" id="UP000694232">
    <property type="component" value="Chromosome 1"/>
</dbReference>
<evidence type="ECO:0000256" key="5">
    <source>
        <dbReference type="ARBA" id="ARBA00022692"/>
    </source>
</evidence>
<feature type="transmembrane region" description="Helical" evidence="8">
    <location>
        <begin position="40"/>
        <end position="58"/>
    </location>
</feature>
<keyword evidence="11" id="KW-1185">Reference proteome</keyword>
<dbReference type="PROSITE" id="PS00216">
    <property type="entry name" value="SUGAR_TRANSPORT_1"/>
    <property type="match status" value="1"/>
</dbReference>
<comment type="subcellular location">
    <subcellularLocation>
        <location evidence="8">Cell inner membrane</location>
        <topology evidence="8">Multi-pass membrane protein</topology>
    </subcellularLocation>
    <subcellularLocation>
        <location evidence="1">Cell membrane</location>
        <topology evidence="1">Multi-pass membrane protein</topology>
    </subcellularLocation>
</comment>